<evidence type="ECO:0000313" key="7">
    <source>
        <dbReference type="Proteomes" id="UP000530928"/>
    </source>
</evidence>
<dbReference type="InterPro" id="IPR004111">
    <property type="entry name" value="Repressor_TetR_C"/>
</dbReference>
<feature type="DNA-binding region" description="H-T-H motif" evidence="4">
    <location>
        <begin position="41"/>
        <end position="60"/>
    </location>
</feature>
<evidence type="ECO:0000256" key="1">
    <source>
        <dbReference type="ARBA" id="ARBA00023015"/>
    </source>
</evidence>
<protein>
    <submittedName>
        <fullName evidence="6">AcrR family transcriptional regulator</fullName>
    </submittedName>
</protein>
<gene>
    <name evidence="6" type="ORF">HNR30_006125</name>
</gene>
<dbReference type="PANTHER" id="PTHR30055">
    <property type="entry name" value="HTH-TYPE TRANSCRIPTIONAL REGULATOR RUTR"/>
    <property type="match status" value="1"/>
</dbReference>
<dbReference type="InterPro" id="IPR036271">
    <property type="entry name" value="Tet_transcr_reg_TetR-rel_C_sf"/>
</dbReference>
<dbReference type="Gene3D" id="1.10.357.10">
    <property type="entry name" value="Tetracycline Repressor, domain 2"/>
    <property type="match status" value="1"/>
</dbReference>
<evidence type="ECO:0000256" key="3">
    <source>
        <dbReference type="ARBA" id="ARBA00023163"/>
    </source>
</evidence>
<evidence type="ECO:0000256" key="2">
    <source>
        <dbReference type="ARBA" id="ARBA00023125"/>
    </source>
</evidence>
<keyword evidence="2 4" id="KW-0238">DNA-binding</keyword>
<evidence type="ECO:0000256" key="4">
    <source>
        <dbReference type="PROSITE-ProRule" id="PRU00335"/>
    </source>
</evidence>
<keyword evidence="1" id="KW-0805">Transcription regulation</keyword>
<reference evidence="6 7" key="1">
    <citation type="submission" date="2020-07" db="EMBL/GenBank/DDBJ databases">
        <title>Genomic Encyclopedia of Type Strains, Phase IV (KMG-IV): sequencing the most valuable type-strain genomes for metagenomic binning, comparative biology and taxonomic classification.</title>
        <authorList>
            <person name="Goeker M."/>
        </authorList>
    </citation>
    <scope>NUCLEOTIDE SEQUENCE [LARGE SCALE GENOMIC DNA]</scope>
    <source>
        <strain evidence="6 7">DSM 45533</strain>
    </source>
</reference>
<accession>A0A7W0CPC1</accession>
<dbReference type="SUPFAM" id="SSF48498">
    <property type="entry name" value="Tetracyclin repressor-like, C-terminal domain"/>
    <property type="match status" value="1"/>
</dbReference>
<proteinExistence type="predicted"/>
<dbReference type="GO" id="GO:0045892">
    <property type="term" value="P:negative regulation of DNA-templated transcription"/>
    <property type="evidence" value="ECO:0007669"/>
    <property type="project" value="InterPro"/>
</dbReference>
<dbReference type="InterPro" id="IPR009057">
    <property type="entry name" value="Homeodomain-like_sf"/>
</dbReference>
<dbReference type="PROSITE" id="PS50977">
    <property type="entry name" value="HTH_TETR_2"/>
    <property type="match status" value="1"/>
</dbReference>
<dbReference type="SUPFAM" id="SSF46689">
    <property type="entry name" value="Homeodomain-like"/>
    <property type="match status" value="1"/>
</dbReference>
<name>A0A7W0CPC1_9ACTN</name>
<keyword evidence="7" id="KW-1185">Reference proteome</keyword>
<dbReference type="GO" id="GO:0003700">
    <property type="term" value="F:DNA-binding transcription factor activity"/>
    <property type="evidence" value="ECO:0007669"/>
    <property type="project" value="TreeGrafter"/>
</dbReference>
<dbReference type="AlphaFoldDB" id="A0A7W0CPC1"/>
<comment type="caution">
    <text evidence="6">The sequence shown here is derived from an EMBL/GenBank/DDBJ whole genome shotgun (WGS) entry which is preliminary data.</text>
</comment>
<dbReference type="PANTHER" id="PTHR30055:SF151">
    <property type="entry name" value="TRANSCRIPTIONAL REGULATORY PROTEIN"/>
    <property type="match status" value="1"/>
</dbReference>
<evidence type="ECO:0000259" key="5">
    <source>
        <dbReference type="PROSITE" id="PS50977"/>
    </source>
</evidence>
<dbReference type="InterPro" id="IPR050109">
    <property type="entry name" value="HTH-type_TetR-like_transc_reg"/>
</dbReference>
<feature type="domain" description="HTH tetR-type" evidence="5">
    <location>
        <begin position="18"/>
        <end position="78"/>
    </location>
</feature>
<sequence>METPTPPWRTTRKPRRRQLTQDAIVGAGLRIVVEEGLDQVSMRAVAQALDTGPASLYAHVANKDELLELMLERVMGEIELPELDASRWQEQIRQVMRESRRVMTKYSDIAKVALINIPTGPNGLRIGEFMFRLLLEAGFSPRDASLGLDRFSLYVAGDAYEGALHGSRVRAGNLSPEEYFEQFFGMIQAYYRQLSPEQYPAMAAHVDTLMADGDDERFEFGIDLLIAGMEARLRS</sequence>
<dbReference type="EMBL" id="JACDUR010000006">
    <property type="protein sequence ID" value="MBA2894753.1"/>
    <property type="molecule type" value="Genomic_DNA"/>
</dbReference>
<dbReference type="Pfam" id="PF02909">
    <property type="entry name" value="TetR_C_1"/>
    <property type="match status" value="1"/>
</dbReference>
<organism evidence="6 7">
    <name type="scientific">Nonomuraea soli</name>
    <dbReference type="NCBI Taxonomy" id="1032476"/>
    <lineage>
        <taxon>Bacteria</taxon>
        <taxon>Bacillati</taxon>
        <taxon>Actinomycetota</taxon>
        <taxon>Actinomycetes</taxon>
        <taxon>Streptosporangiales</taxon>
        <taxon>Streptosporangiaceae</taxon>
        <taxon>Nonomuraea</taxon>
    </lineage>
</organism>
<dbReference type="Proteomes" id="UP000530928">
    <property type="component" value="Unassembled WGS sequence"/>
</dbReference>
<dbReference type="InterPro" id="IPR001647">
    <property type="entry name" value="HTH_TetR"/>
</dbReference>
<dbReference type="Pfam" id="PF00440">
    <property type="entry name" value="TetR_N"/>
    <property type="match status" value="1"/>
</dbReference>
<keyword evidence="3" id="KW-0804">Transcription</keyword>
<dbReference type="RefSeq" id="WP_181613485.1">
    <property type="nucleotide sequence ID" value="NZ_BAABAM010000004.1"/>
</dbReference>
<dbReference type="GO" id="GO:0000976">
    <property type="term" value="F:transcription cis-regulatory region binding"/>
    <property type="evidence" value="ECO:0007669"/>
    <property type="project" value="TreeGrafter"/>
</dbReference>
<evidence type="ECO:0000313" key="6">
    <source>
        <dbReference type="EMBL" id="MBA2894753.1"/>
    </source>
</evidence>